<evidence type="ECO:0000313" key="15">
    <source>
        <dbReference type="EMBL" id="AHC73982.1"/>
    </source>
</evidence>
<dbReference type="Gene3D" id="4.10.320.10">
    <property type="entry name" value="E3-binding domain"/>
    <property type="match status" value="1"/>
</dbReference>
<evidence type="ECO:0000256" key="7">
    <source>
        <dbReference type="ARBA" id="ARBA00022532"/>
    </source>
</evidence>
<dbReference type="InterPro" id="IPR036625">
    <property type="entry name" value="E3-bd_dom_sf"/>
</dbReference>
<dbReference type="InterPro" id="IPR001078">
    <property type="entry name" value="2-oxoacid_DH_actylTfrase"/>
</dbReference>
<dbReference type="RefSeq" id="WP_025300857.1">
    <property type="nucleotide sequence ID" value="NZ_CP006745.1"/>
</dbReference>
<evidence type="ECO:0000256" key="3">
    <source>
        <dbReference type="ARBA" id="ARBA00007317"/>
    </source>
</evidence>
<dbReference type="NCBIfam" id="TIGR01347">
    <property type="entry name" value="sucB"/>
    <property type="match status" value="1"/>
</dbReference>
<dbReference type="Pfam" id="PF00198">
    <property type="entry name" value="2-oxoacid_dh"/>
    <property type="match status" value="1"/>
</dbReference>
<dbReference type="HOGENOM" id="CLU_016733_0_0_5"/>
<dbReference type="SUPFAM" id="SSF47005">
    <property type="entry name" value="Peripheral subunit-binding domain of 2-oxo acid dehydrogenase complex"/>
    <property type="match status" value="1"/>
</dbReference>
<dbReference type="eggNOG" id="COG0508">
    <property type="taxonomic scope" value="Bacteria"/>
</dbReference>
<evidence type="ECO:0000256" key="12">
    <source>
        <dbReference type="RuleBase" id="RU361138"/>
    </source>
</evidence>
<dbReference type="InterPro" id="IPR004167">
    <property type="entry name" value="PSBD"/>
</dbReference>
<dbReference type="Proteomes" id="UP000018700">
    <property type="component" value="Chromosome"/>
</dbReference>
<dbReference type="NCBIfam" id="NF004309">
    <property type="entry name" value="PRK05704.1"/>
    <property type="match status" value="1"/>
</dbReference>
<keyword evidence="9 12" id="KW-0450">Lipoyl</keyword>
<dbReference type="PROSITE" id="PS50968">
    <property type="entry name" value="BIOTINYL_LIPOYL"/>
    <property type="match status" value="1"/>
</dbReference>
<dbReference type="GO" id="GO:0004149">
    <property type="term" value="F:dihydrolipoyllysine-residue succinyltransferase activity"/>
    <property type="evidence" value="ECO:0007669"/>
    <property type="project" value="UniProtKB-UniRule"/>
</dbReference>
<evidence type="ECO:0000256" key="10">
    <source>
        <dbReference type="ARBA" id="ARBA00023315"/>
    </source>
</evidence>
<dbReference type="OrthoDB" id="9805770at2"/>
<dbReference type="PROSITE" id="PS51826">
    <property type="entry name" value="PSBD"/>
    <property type="match status" value="1"/>
</dbReference>
<dbReference type="Gene3D" id="2.40.50.100">
    <property type="match status" value="1"/>
</dbReference>
<gene>
    <name evidence="15" type="primary">sucB</name>
    <name evidence="15" type="ORF">P856_781</name>
</gene>
<dbReference type="Pfam" id="PF00364">
    <property type="entry name" value="Biotin_lipoyl"/>
    <property type="match status" value="1"/>
</dbReference>
<evidence type="ECO:0000259" key="13">
    <source>
        <dbReference type="PROSITE" id="PS50968"/>
    </source>
</evidence>
<dbReference type="FunFam" id="3.30.559.10:FF:000007">
    <property type="entry name" value="Dihydrolipoamide acetyltransferase component of pyruvate dehydrogenase complex"/>
    <property type="match status" value="1"/>
</dbReference>
<dbReference type="GO" id="GO:0006099">
    <property type="term" value="P:tricarboxylic acid cycle"/>
    <property type="evidence" value="ECO:0007669"/>
    <property type="project" value="UniProtKB-UniRule"/>
</dbReference>
<dbReference type="PROSITE" id="PS00189">
    <property type="entry name" value="LIPOYL"/>
    <property type="match status" value="1"/>
</dbReference>
<evidence type="ECO:0000256" key="8">
    <source>
        <dbReference type="ARBA" id="ARBA00022679"/>
    </source>
</evidence>
<dbReference type="EC" id="2.3.1.61" evidence="5 12"/>
<reference evidence="15 16" key="1">
    <citation type="journal article" date="2013" name="PLoS ONE">
        <title>Bacterial endosymbiosis in a chordate host: long-term co-evolution and conservation of secondary metabolism.</title>
        <authorList>
            <person name="Kwan J.C."/>
            <person name="Schmidt E.W."/>
        </authorList>
    </citation>
    <scope>NUCLEOTIDE SEQUENCE [LARGE SCALE GENOMIC DNA]</scope>
    <source>
        <strain evidence="16">faulkneri L5</strain>
    </source>
</reference>
<proteinExistence type="inferred from homology"/>
<keyword evidence="7 12" id="KW-0816">Tricarboxylic acid cycle</keyword>
<dbReference type="PANTHER" id="PTHR43416:SF5">
    <property type="entry name" value="DIHYDROLIPOYLLYSINE-RESIDUE SUCCINYLTRANSFERASE COMPONENT OF 2-OXOGLUTARATE DEHYDROGENASE COMPLEX, MITOCHONDRIAL"/>
    <property type="match status" value="1"/>
</dbReference>
<comment type="function">
    <text evidence="1 12">E2 component of the 2-oxoglutarate dehydrogenase (OGDH) complex which catalyzes the second step in the conversion of 2-oxoglutarate to succinyl-CoA and CO(2).</text>
</comment>
<dbReference type="UniPathway" id="UPA00868">
    <property type="reaction ID" value="UER00840"/>
</dbReference>
<dbReference type="EMBL" id="CP006745">
    <property type="protein sequence ID" value="AHC73982.1"/>
    <property type="molecule type" value="Genomic_DNA"/>
</dbReference>
<keyword evidence="10 12" id="KW-0012">Acyltransferase</keyword>
<dbReference type="KEGG" id="efk:P856_781"/>
<evidence type="ECO:0000256" key="11">
    <source>
        <dbReference type="ARBA" id="ARBA00052761"/>
    </source>
</evidence>
<dbReference type="PATRIC" id="fig|1401328.3.peg.790"/>
<evidence type="ECO:0000313" key="16">
    <source>
        <dbReference type="Proteomes" id="UP000018700"/>
    </source>
</evidence>
<evidence type="ECO:0000259" key="14">
    <source>
        <dbReference type="PROSITE" id="PS51826"/>
    </source>
</evidence>
<dbReference type="SUPFAM" id="SSF51230">
    <property type="entry name" value="Single hybrid motif"/>
    <property type="match status" value="1"/>
</dbReference>
<name>V9TUZ3_9PROT</name>
<dbReference type="InterPro" id="IPR011053">
    <property type="entry name" value="Single_hybrid_motif"/>
</dbReference>
<accession>V9TUZ3</accession>
<dbReference type="SUPFAM" id="SSF52777">
    <property type="entry name" value="CoA-dependent acyltransferases"/>
    <property type="match status" value="1"/>
</dbReference>
<comment type="pathway">
    <text evidence="2 12">Amino-acid degradation; L-lysine degradation via saccharopine pathway; glutaryl-CoA from L-lysine: step 6/6.</text>
</comment>
<organism evidence="15 16">
    <name type="scientific">Candidatus Endolissoclinum faulkneri L5</name>
    <dbReference type="NCBI Taxonomy" id="1401328"/>
    <lineage>
        <taxon>Bacteria</taxon>
        <taxon>Pseudomonadati</taxon>
        <taxon>Pseudomonadota</taxon>
        <taxon>Alphaproteobacteria</taxon>
        <taxon>Rhodospirillales</taxon>
        <taxon>Rhodospirillaceae</taxon>
        <taxon>Candidatus Endolissoclinum</taxon>
    </lineage>
</organism>
<evidence type="ECO:0000256" key="6">
    <source>
        <dbReference type="ARBA" id="ARBA00019511"/>
    </source>
</evidence>
<dbReference type="InterPro" id="IPR050537">
    <property type="entry name" value="2-oxoacid_dehydrogenase"/>
</dbReference>
<keyword evidence="8 12" id="KW-0808">Transferase</keyword>
<dbReference type="GO" id="GO:0005829">
    <property type="term" value="C:cytosol"/>
    <property type="evidence" value="ECO:0007669"/>
    <property type="project" value="TreeGrafter"/>
</dbReference>
<dbReference type="STRING" id="1401328.P856_781"/>
<evidence type="ECO:0000256" key="5">
    <source>
        <dbReference type="ARBA" id="ARBA00012945"/>
    </source>
</evidence>
<feature type="domain" description="Peripheral subunit-binding (PSBD)" evidence="14">
    <location>
        <begin position="116"/>
        <end position="153"/>
    </location>
</feature>
<comment type="similarity">
    <text evidence="3 12">Belongs to the 2-oxoacid dehydrogenase family.</text>
</comment>
<sequence length="410" mass="45315">MATEIKVPALGDYVSEATVAKWIKSPGDAVNADEPLLELETDKVTIEVNAPVSGILTNINASGGESVKVDAVLGIIEQTISNTMRKEELRKIVIQQKINTPVPPSSPGNNIFELKTMSPAVRKLVEENDLDPTKITPTGKDGRLIRKDVLQAVAAGTAKRLFSNDVSMPENMQDCPENPREERVKMTRLRQAIANRLKEAQSTTATLTTFNEVDMIAVMNLRKQHKDSFEKKYGVKLGFMSFFVKACVHALRQLPVLNAEIYRDEIIYKNFFDIGVAVGTSTGLVVPILRNADQLSFANIEKTIYELSVRARDGKLSLTEMQGGTFTISNGGIYGSMMSTPILNPPQSGILGMHKIQPRPMVVGDSIEIRQMMYLALSYDHRIVDGREAVTFLVKVKDAIEDPNQLLLEL</sequence>
<dbReference type="InterPro" id="IPR003016">
    <property type="entry name" value="2-oxoA_DH_lipoyl-BS"/>
</dbReference>
<evidence type="ECO:0000256" key="4">
    <source>
        <dbReference type="ARBA" id="ARBA00011666"/>
    </source>
</evidence>
<comment type="cofactor">
    <cofactor evidence="12">
        <name>(R)-lipoate</name>
        <dbReference type="ChEBI" id="CHEBI:83088"/>
    </cofactor>
    <text evidence="12">Binds 1 lipoyl cofactor covalently.</text>
</comment>
<dbReference type="CDD" id="cd06849">
    <property type="entry name" value="lipoyl_domain"/>
    <property type="match status" value="1"/>
</dbReference>
<dbReference type="AlphaFoldDB" id="V9TUZ3"/>
<evidence type="ECO:0000256" key="2">
    <source>
        <dbReference type="ARBA" id="ARBA00005145"/>
    </source>
</evidence>
<dbReference type="Gene3D" id="3.30.559.10">
    <property type="entry name" value="Chloramphenicol acetyltransferase-like domain"/>
    <property type="match status" value="1"/>
</dbReference>
<dbReference type="InterPro" id="IPR023213">
    <property type="entry name" value="CAT-like_dom_sf"/>
</dbReference>
<protein>
    <recommendedName>
        <fullName evidence="6 12">Dihydrolipoyllysine-residue succinyltransferase component of 2-oxoglutarate dehydrogenase complex</fullName>
        <ecNumber evidence="5 12">2.3.1.61</ecNumber>
    </recommendedName>
    <alternativeName>
        <fullName evidence="12">2-oxoglutarate dehydrogenase complex component E2</fullName>
    </alternativeName>
</protein>
<evidence type="ECO:0000256" key="1">
    <source>
        <dbReference type="ARBA" id="ARBA00004052"/>
    </source>
</evidence>
<evidence type="ECO:0000256" key="9">
    <source>
        <dbReference type="ARBA" id="ARBA00022823"/>
    </source>
</evidence>
<comment type="subunit">
    <text evidence="4">Forms a 24-polypeptide structural core with octahedral symmetry. Part of the 2-oxoglutarate dehydrogenase (OGDH) complex composed of E1 (2-oxoglutarate dehydrogenase), E2 (dihydrolipoamide succinyltransferase) and E3 (dihydrolipoamide dehydrogenase); the complex contains multiple copies of the three enzymatic components (E1, E2 and E3).</text>
</comment>
<feature type="domain" description="Lipoyl-binding" evidence="13">
    <location>
        <begin position="2"/>
        <end position="77"/>
    </location>
</feature>
<dbReference type="InterPro" id="IPR000089">
    <property type="entry name" value="Biotin_lipoyl"/>
</dbReference>
<dbReference type="GO" id="GO:0045252">
    <property type="term" value="C:oxoglutarate dehydrogenase complex"/>
    <property type="evidence" value="ECO:0007669"/>
    <property type="project" value="UniProtKB-UniRule"/>
</dbReference>
<keyword evidence="16" id="KW-1185">Reference proteome</keyword>
<dbReference type="PANTHER" id="PTHR43416">
    <property type="entry name" value="DIHYDROLIPOYLLYSINE-RESIDUE SUCCINYLTRANSFERASE COMPONENT OF 2-OXOGLUTARATE DEHYDROGENASE COMPLEX, MITOCHONDRIAL-RELATED"/>
    <property type="match status" value="1"/>
</dbReference>
<dbReference type="GO" id="GO:0033512">
    <property type="term" value="P:L-lysine catabolic process to acetyl-CoA via saccharopine"/>
    <property type="evidence" value="ECO:0007669"/>
    <property type="project" value="UniProtKB-UniRule"/>
</dbReference>
<dbReference type="InterPro" id="IPR006255">
    <property type="entry name" value="SucB"/>
</dbReference>
<comment type="catalytic activity">
    <reaction evidence="11 12">
        <text>N(6)-[(R)-dihydrolipoyl]-L-lysyl-[protein] + succinyl-CoA = N(6)-[(R)-S(8)-succinyldihydrolipoyl]-L-lysyl-[protein] + CoA</text>
        <dbReference type="Rhea" id="RHEA:15213"/>
        <dbReference type="Rhea" id="RHEA-COMP:10475"/>
        <dbReference type="Rhea" id="RHEA-COMP:20092"/>
        <dbReference type="ChEBI" id="CHEBI:57287"/>
        <dbReference type="ChEBI" id="CHEBI:57292"/>
        <dbReference type="ChEBI" id="CHEBI:83100"/>
        <dbReference type="ChEBI" id="CHEBI:83120"/>
        <dbReference type="EC" id="2.3.1.61"/>
    </reaction>
</comment>
<dbReference type="Pfam" id="PF02817">
    <property type="entry name" value="E3_binding"/>
    <property type="match status" value="1"/>
</dbReference>